<proteinExistence type="predicted"/>
<organism evidence="2 3">
    <name type="scientific">Paradesertivirga mongoliensis</name>
    <dbReference type="NCBI Taxonomy" id="2100740"/>
    <lineage>
        <taxon>Bacteria</taxon>
        <taxon>Pseudomonadati</taxon>
        <taxon>Bacteroidota</taxon>
        <taxon>Sphingobacteriia</taxon>
        <taxon>Sphingobacteriales</taxon>
        <taxon>Sphingobacteriaceae</taxon>
        <taxon>Paradesertivirga</taxon>
    </lineage>
</organism>
<keyword evidence="1" id="KW-0812">Transmembrane</keyword>
<keyword evidence="1" id="KW-0472">Membrane</keyword>
<gene>
    <name evidence="2" type="ORF">ACFSJU_08725</name>
</gene>
<feature type="transmembrane region" description="Helical" evidence="1">
    <location>
        <begin position="123"/>
        <end position="141"/>
    </location>
</feature>
<evidence type="ECO:0000313" key="2">
    <source>
        <dbReference type="EMBL" id="MFD2162476.1"/>
    </source>
</evidence>
<sequence length="165" mass="18492">MKLNQIFNPTTLIVFISLALLGFSLFQTAITYNDYNGIGKSQGLDLFLMGSIAILGGGLLEWIIWLANPISLWSIILFFQKKDKAKLISKIALGIALSFVFWQNILTSGNGRQAIILHKNSGYWLWLLSIFILTVGIHRYLTPAPESTSKLIDKRHEIKPNGESI</sequence>
<feature type="transmembrane region" description="Helical" evidence="1">
    <location>
        <begin position="12"/>
        <end position="32"/>
    </location>
</feature>
<accession>A0ABW4ZKW3</accession>
<feature type="transmembrane region" description="Helical" evidence="1">
    <location>
        <begin position="91"/>
        <end position="111"/>
    </location>
</feature>
<keyword evidence="3" id="KW-1185">Reference proteome</keyword>
<evidence type="ECO:0000313" key="3">
    <source>
        <dbReference type="Proteomes" id="UP001597387"/>
    </source>
</evidence>
<keyword evidence="1" id="KW-1133">Transmembrane helix</keyword>
<protein>
    <submittedName>
        <fullName evidence="2">Uncharacterized protein</fullName>
    </submittedName>
</protein>
<reference evidence="3" key="1">
    <citation type="journal article" date="2019" name="Int. J. Syst. Evol. Microbiol.">
        <title>The Global Catalogue of Microorganisms (GCM) 10K type strain sequencing project: providing services to taxonomists for standard genome sequencing and annotation.</title>
        <authorList>
            <consortium name="The Broad Institute Genomics Platform"/>
            <consortium name="The Broad Institute Genome Sequencing Center for Infectious Disease"/>
            <person name="Wu L."/>
            <person name="Ma J."/>
        </authorList>
    </citation>
    <scope>NUCLEOTIDE SEQUENCE [LARGE SCALE GENOMIC DNA]</scope>
    <source>
        <strain evidence="3">KCTC 42217</strain>
    </source>
</reference>
<feature type="transmembrane region" description="Helical" evidence="1">
    <location>
        <begin position="52"/>
        <end position="79"/>
    </location>
</feature>
<dbReference type="Proteomes" id="UP001597387">
    <property type="component" value="Unassembled WGS sequence"/>
</dbReference>
<name>A0ABW4ZKW3_9SPHI</name>
<dbReference type="EMBL" id="JBHUHZ010000001">
    <property type="protein sequence ID" value="MFD2162476.1"/>
    <property type="molecule type" value="Genomic_DNA"/>
</dbReference>
<comment type="caution">
    <text evidence="2">The sequence shown here is derived from an EMBL/GenBank/DDBJ whole genome shotgun (WGS) entry which is preliminary data.</text>
</comment>
<dbReference type="RefSeq" id="WP_255903536.1">
    <property type="nucleotide sequence ID" value="NZ_JAFMZO010000003.1"/>
</dbReference>
<evidence type="ECO:0000256" key="1">
    <source>
        <dbReference type="SAM" id="Phobius"/>
    </source>
</evidence>